<evidence type="ECO:0000313" key="2">
    <source>
        <dbReference type="EMBL" id="CAD8183342.1"/>
    </source>
</evidence>
<comment type="caution">
    <text evidence="2">The sequence shown here is derived from an EMBL/GenBank/DDBJ whole genome shotgun (WGS) entry which is preliminary data.</text>
</comment>
<feature type="compositionally biased region" description="Basic and acidic residues" evidence="1">
    <location>
        <begin position="90"/>
        <end position="117"/>
    </location>
</feature>
<dbReference type="OrthoDB" id="304619at2759"/>
<feature type="region of interest" description="Disordered" evidence="1">
    <location>
        <begin position="90"/>
        <end position="119"/>
    </location>
</feature>
<evidence type="ECO:0000256" key="1">
    <source>
        <dbReference type="SAM" id="MobiDB-lite"/>
    </source>
</evidence>
<dbReference type="Proteomes" id="UP000689195">
    <property type="component" value="Unassembled WGS sequence"/>
</dbReference>
<dbReference type="AlphaFoldDB" id="A0A8S1W4S2"/>
<feature type="region of interest" description="Disordered" evidence="1">
    <location>
        <begin position="134"/>
        <end position="153"/>
    </location>
</feature>
<name>A0A8S1W4S2_9CILI</name>
<feature type="compositionally biased region" description="Basic and acidic residues" evidence="1">
    <location>
        <begin position="136"/>
        <end position="148"/>
    </location>
</feature>
<organism evidence="2 3">
    <name type="scientific">Paramecium pentaurelia</name>
    <dbReference type="NCBI Taxonomy" id="43138"/>
    <lineage>
        <taxon>Eukaryota</taxon>
        <taxon>Sar</taxon>
        <taxon>Alveolata</taxon>
        <taxon>Ciliophora</taxon>
        <taxon>Intramacronucleata</taxon>
        <taxon>Oligohymenophorea</taxon>
        <taxon>Peniculida</taxon>
        <taxon>Parameciidae</taxon>
        <taxon>Paramecium</taxon>
    </lineage>
</organism>
<feature type="region of interest" description="Disordered" evidence="1">
    <location>
        <begin position="215"/>
        <end position="236"/>
    </location>
</feature>
<reference evidence="2" key="1">
    <citation type="submission" date="2021-01" db="EMBL/GenBank/DDBJ databases">
        <authorList>
            <consortium name="Genoscope - CEA"/>
            <person name="William W."/>
        </authorList>
    </citation>
    <scope>NUCLEOTIDE SEQUENCE</scope>
</reference>
<proteinExistence type="predicted"/>
<accession>A0A8S1W4S2</accession>
<sequence>MLRQVCGSAITVEPIKKSKSSCSTPNKEFHIDQIIHKYIGMDRTADTFTSSITTMFHNTLPEEKQLLVSPYKKLTERDCEKYFTTFQRLSDRKSDNQESPHQDEEFHHLKTSSDYDSSHNSLHELAQNLEQVFDSPEGKNNGHTDKSPEFYNPETKLKSLPKELPIIEENEEIINTHQRLNGLITQIDQKIGLHQVNQQVIEKIKEKYLPRKEEPLEFQDFPEFNPSDWPKDDDDLDNLKIEQSKQQSPKQIVVKEIRVQPIRNITFNSNDFNDFIQEQFQTEEQEKKDYNVKQKNKNDDHTEQKIKQDDQNVFLQRKSQILIAKNSQFKLPELSEHQIRLTTKAIVILLILTLLSQLFTLIL</sequence>
<evidence type="ECO:0000313" key="3">
    <source>
        <dbReference type="Proteomes" id="UP000689195"/>
    </source>
</evidence>
<keyword evidence="3" id="KW-1185">Reference proteome</keyword>
<gene>
    <name evidence="2" type="ORF">PPENT_87.1.T0800207</name>
</gene>
<dbReference type="EMBL" id="CAJJDO010000080">
    <property type="protein sequence ID" value="CAD8183342.1"/>
    <property type="molecule type" value="Genomic_DNA"/>
</dbReference>
<protein>
    <submittedName>
        <fullName evidence="2">Uncharacterized protein</fullName>
    </submittedName>
</protein>